<dbReference type="Proteomes" id="UP001287286">
    <property type="component" value="Unassembled WGS sequence"/>
</dbReference>
<dbReference type="EMBL" id="JAWRVI010000278">
    <property type="protein sequence ID" value="KAK4069625.1"/>
    <property type="molecule type" value="Genomic_DNA"/>
</dbReference>
<reference evidence="1 2" key="1">
    <citation type="journal article" date="2024" name="Microbiol. Resour. Announc.">
        <title>Genome annotations for the ascomycete fungi Trichoderma harzianum, Trichoderma aggressivum, and Purpureocillium lilacinum.</title>
        <authorList>
            <person name="Beijen E.P.W."/>
            <person name="Ohm R.A."/>
        </authorList>
    </citation>
    <scope>NUCLEOTIDE SEQUENCE [LARGE SCALE GENOMIC DNA]</scope>
    <source>
        <strain evidence="1 2">CBS 150709</strain>
    </source>
</reference>
<evidence type="ECO:0000313" key="1">
    <source>
        <dbReference type="EMBL" id="KAK4069625.1"/>
    </source>
</evidence>
<keyword evidence="2" id="KW-1185">Reference proteome</keyword>
<sequence>MTFYEFSLVQLKSHFEDLDFLEVLMEYLEAQDDWTSRQKPSVDHNNRENLSQIFIATDAPHEMCFRASWSSREVQAMWDESTERQHAIGVLSRCALTDSMDTDRIFVEQSDTQGHKCPTTAPESMFGFYLIHVETLGNQVAELQHRYCCRVFLGRDLAVLAGAETQLKGKFLFVGAESSDSLEHIAGILAELNLSHARVRRFVRFDTLMSPLEAILAAAYGNTGEGNPVTGCAKKP</sequence>
<name>A0ABR0BDE8_PURLI</name>
<comment type="caution">
    <text evidence="1">The sequence shown here is derived from an EMBL/GenBank/DDBJ whole genome shotgun (WGS) entry which is preliminary data.</text>
</comment>
<organism evidence="1 2">
    <name type="scientific">Purpureocillium lilacinum</name>
    <name type="common">Paecilomyces lilacinus</name>
    <dbReference type="NCBI Taxonomy" id="33203"/>
    <lineage>
        <taxon>Eukaryota</taxon>
        <taxon>Fungi</taxon>
        <taxon>Dikarya</taxon>
        <taxon>Ascomycota</taxon>
        <taxon>Pezizomycotina</taxon>
        <taxon>Sordariomycetes</taxon>
        <taxon>Hypocreomycetidae</taxon>
        <taxon>Hypocreales</taxon>
        <taxon>Ophiocordycipitaceae</taxon>
        <taxon>Purpureocillium</taxon>
    </lineage>
</organism>
<proteinExistence type="predicted"/>
<gene>
    <name evidence="1" type="ORF">Purlil1_13688</name>
</gene>
<protein>
    <submittedName>
        <fullName evidence="1">Uncharacterized protein</fullName>
    </submittedName>
</protein>
<evidence type="ECO:0000313" key="2">
    <source>
        <dbReference type="Proteomes" id="UP001287286"/>
    </source>
</evidence>
<accession>A0ABR0BDE8</accession>